<reference evidence="1 2" key="1">
    <citation type="submission" date="2012-02" db="EMBL/GenBank/DDBJ databases">
        <title>The Genome Sequence of Bacteroides xylanisolvens CL03T12C04.</title>
        <authorList>
            <consortium name="The Broad Institute Genome Sequencing Platform"/>
            <person name="Earl A."/>
            <person name="Ward D."/>
            <person name="Feldgarden M."/>
            <person name="Gevers D."/>
            <person name="Zitomersky N.L."/>
            <person name="Coyne M.J."/>
            <person name="Comstock L.E."/>
            <person name="Young S.K."/>
            <person name="Zeng Q."/>
            <person name="Gargeya S."/>
            <person name="Fitzgerald M."/>
            <person name="Haas B."/>
            <person name="Abouelleil A."/>
            <person name="Alvarado L."/>
            <person name="Arachchi H.M."/>
            <person name="Berlin A."/>
            <person name="Chapman S.B."/>
            <person name="Gearin G."/>
            <person name="Goldberg J."/>
            <person name="Griggs A."/>
            <person name="Gujja S."/>
            <person name="Hansen M."/>
            <person name="Heiman D."/>
            <person name="Howarth C."/>
            <person name="Larimer J."/>
            <person name="Lui A."/>
            <person name="MacDonald P.J.P."/>
            <person name="McCowen C."/>
            <person name="Montmayeur A."/>
            <person name="Murphy C."/>
            <person name="Neiman D."/>
            <person name="Pearson M."/>
            <person name="Priest M."/>
            <person name="Roberts A."/>
            <person name="Saif S."/>
            <person name="Shea T."/>
            <person name="Sisk P."/>
            <person name="Stolte C."/>
            <person name="Sykes S."/>
            <person name="Wortman J."/>
            <person name="Nusbaum C."/>
            <person name="Birren B."/>
        </authorList>
    </citation>
    <scope>NUCLEOTIDE SEQUENCE [LARGE SCALE GENOMIC DNA]</scope>
    <source>
        <strain evidence="1 2">CL03T12C04</strain>
    </source>
</reference>
<evidence type="ECO:0000313" key="2">
    <source>
        <dbReference type="Proteomes" id="UP000003566"/>
    </source>
</evidence>
<dbReference type="EMBL" id="AGXE01000008">
    <property type="protein sequence ID" value="EIY87221.1"/>
    <property type="molecule type" value="Genomic_DNA"/>
</dbReference>
<name>I9UWN0_9BACE</name>
<gene>
    <name evidence="1" type="ORF">HMPREF1074_01592</name>
</gene>
<dbReference type="Proteomes" id="UP000003566">
    <property type="component" value="Unassembled WGS sequence"/>
</dbReference>
<protein>
    <submittedName>
        <fullName evidence="1">Uncharacterized protein</fullName>
    </submittedName>
</protein>
<accession>I9UWN0</accession>
<dbReference type="AlphaFoldDB" id="I9UWN0"/>
<dbReference type="HOGENOM" id="CLU_825526_0_0_10"/>
<evidence type="ECO:0000313" key="1">
    <source>
        <dbReference type="EMBL" id="EIY87221.1"/>
    </source>
</evidence>
<proteinExistence type="predicted"/>
<sequence>MHVHFRRFQLVVPQQLFHDFQVRALFDQMRGERVPQQVGVHPLGDSGFLRRLFQLLRHDALRERFALVPLEQPFLRLVQLGVLGQLPDKGLRQQRVAVFPPFALPYPYQRTAHVDVVGLQVQQLADSQPGGVEQREHAEQPDVRTGCLKDGFYLLLAQHVGQRPFPFGSLYLVTFPFLSQHLLEIKLDRVDAQVLLARRDPPCVNQVHDVGVDFFRSDVAEVSSRKVLLELLEIGGVRTDGMLAVPQLPQHLGIAGRDGGAGFPALLGQGVFQGGVIDIRRFHMAVEKAGQVEAFFRQVGSVPLEPHALLFRQRQPDGIVLVELHFHVFLPVTDGR</sequence>
<organism evidence="1 2">
    <name type="scientific">Bacteroides xylanisolvens CL03T12C04</name>
    <dbReference type="NCBI Taxonomy" id="997892"/>
    <lineage>
        <taxon>Bacteria</taxon>
        <taxon>Pseudomonadati</taxon>
        <taxon>Bacteroidota</taxon>
        <taxon>Bacteroidia</taxon>
        <taxon>Bacteroidales</taxon>
        <taxon>Bacteroidaceae</taxon>
        <taxon>Bacteroides</taxon>
    </lineage>
</organism>
<comment type="caution">
    <text evidence="1">The sequence shown here is derived from an EMBL/GenBank/DDBJ whole genome shotgun (WGS) entry which is preliminary data.</text>
</comment>